<evidence type="ECO:0000313" key="2">
    <source>
        <dbReference type="EMBL" id="EGW30534.1"/>
    </source>
</evidence>
<organism evidence="3">
    <name type="scientific">Spathaspora passalidarum (strain NRRL Y-27907 / 11-Y1)</name>
    <dbReference type="NCBI Taxonomy" id="619300"/>
    <lineage>
        <taxon>Eukaryota</taxon>
        <taxon>Fungi</taxon>
        <taxon>Dikarya</taxon>
        <taxon>Ascomycota</taxon>
        <taxon>Saccharomycotina</taxon>
        <taxon>Pichiomycetes</taxon>
        <taxon>Debaryomycetaceae</taxon>
        <taxon>Spathaspora</taxon>
    </lineage>
</organism>
<sequence length="220" mass="24615">MALEDNSDNDTVDDEVKELMSAALTYGNDQYFSPDTQPTSMEGSSSDFSTLRGNGGKKLQKLTDEHGNEYLLQPNGYVHPIRKPEELFIHPDRPQDHQIMYGTNNMYTPDVERRPTSSSKSSRKLKSFIDLSRNGKHSTPDQLREFQIKVLDSIQYSGDLVLGTTNRYGDVDSTAKIIRSATNSTRSSSISSSFRTGTLRTSSISSPSQNSVKFEKKKDD</sequence>
<dbReference type="OrthoDB" id="4026506at2759"/>
<feature type="compositionally biased region" description="Low complexity" evidence="1">
    <location>
        <begin position="181"/>
        <end position="196"/>
    </location>
</feature>
<dbReference type="HOGENOM" id="CLU_1074058_0_0_1"/>
<dbReference type="InParanoid" id="G3AUF8"/>
<feature type="region of interest" description="Disordered" evidence="1">
    <location>
        <begin position="181"/>
        <end position="220"/>
    </location>
</feature>
<dbReference type="eggNOG" id="ENOG502RQFA">
    <property type="taxonomic scope" value="Eukaryota"/>
</dbReference>
<feature type="compositionally biased region" description="Polar residues" evidence="1">
    <location>
        <begin position="27"/>
        <end position="52"/>
    </location>
</feature>
<reference evidence="2 3" key="1">
    <citation type="journal article" date="2011" name="Proc. Natl. Acad. Sci. U.S.A.">
        <title>Comparative genomics of xylose-fermenting fungi for enhanced biofuel production.</title>
        <authorList>
            <person name="Wohlbach D.J."/>
            <person name="Kuo A."/>
            <person name="Sato T.K."/>
            <person name="Potts K.M."/>
            <person name="Salamov A.A."/>
            <person name="LaButti K.M."/>
            <person name="Sun H."/>
            <person name="Clum A."/>
            <person name="Pangilinan J.L."/>
            <person name="Lindquist E.A."/>
            <person name="Lucas S."/>
            <person name="Lapidus A."/>
            <person name="Jin M."/>
            <person name="Gunawan C."/>
            <person name="Balan V."/>
            <person name="Dale B.E."/>
            <person name="Jeffries T.W."/>
            <person name="Zinkel R."/>
            <person name="Barry K.W."/>
            <person name="Grigoriev I.V."/>
            <person name="Gasch A.P."/>
        </authorList>
    </citation>
    <scope>NUCLEOTIDE SEQUENCE [LARGE SCALE GENOMIC DNA]</scope>
    <source>
        <strain evidence="3">NRRL Y-27907 / 11-Y1</strain>
    </source>
</reference>
<feature type="region of interest" description="Disordered" evidence="1">
    <location>
        <begin position="105"/>
        <end position="139"/>
    </location>
</feature>
<dbReference type="AlphaFoldDB" id="G3AUF8"/>
<dbReference type="KEGG" id="spaa:SPAPADRAFT_68621"/>
<dbReference type="STRING" id="619300.G3AUF8"/>
<keyword evidence="3" id="KW-1185">Reference proteome</keyword>
<feature type="compositionally biased region" description="Polar residues" evidence="1">
    <location>
        <begin position="198"/>
        <end position="212"/>
    </location>
</feature>
<evidence type="ECO:0000256" key="1">
    <source>
        <dbReference type="SAM" id="MobiDB-lite"/>
    </source>
</evidence>
<evidence type="ECO:0000313" key="3">
    <source>
        <dbReference type="Proteomes" id="UP000000709"/>
    </source>
</evidence>
<accession>G3AUF8</accession>
<protein>
    <submittedName>
        <fullName evidence="2">Uncharacterized protein</fullName>
    </submittedName>
</protein>
<dbReference type="EMBL" id="GL996505">
    <property type="protein sequence ID" value="EGW30534.1"/>
    <property type="molecule type" value="Genomic_DNA"/>
</dbReference>
<dbReference type="Proteomes" id="UP000000709">
    <property type="component" value="Unassembled WGS sequence"/>
</dbReference>
<name>G3AUF8_SPAPN</name>
<gene>
    <name evidence="2" type="ORF">SPAPADRAFT_68621</name>
</gene>
<dbReference type="GeneID" id="18875227"/>
<feature type="region of interest" description="Disordered" evidence="1">
    <location>
        <begin position="26"/>
        <end position="54"/>
    </location>
</feature>
<proteinExistence type="predicted"/>
<dbReference type="RefSeq" id="XP_007377505.1">
    <property type="nucleotide sequence ID" value="XM_007377443.1"/>
</dbReference>